<accession>A0A8A2VEV4</accession>
<dbReference type="EMBL" id="CP071462">
    <property type="protein sequence ID" value="QSW99207.1"/>
    <property type="molecule type" value="Genomic_DNA"/>
</dbReference>
<keyword evidence="3" id="KW-1185">Reference proteome</keyword>
<dbReference type="InterPro" id="IPR055768">
    <property type="entry name" value="DUF7344"/>
</dbReference>
<gene>
    <name evidence="2" type="ORF">J0X25_17800</name>
</gene>
<dbReference type="AlphaFoldDB" id="A0A8A2VEV4"/>
<dbReference type="KEGG" id="hakz:J0X25_17800"/>
<sequence length="117" mass="13095">MGTHPNALERETVYSLLADESREYLLWHLSAVEETTTDAAAEGIAACKSETGAEPREDGRRSIAVRLVHDHLPRLDRHDVVDYDPATDEIERGPNFDDLEPYVADLELPVNPRSISN</sequence>
<organism evidence="2 3">
    <name type="scientific">Haloterrigena alkaliphila</name>
    <dbReference type="NCBI Taxonomy" id="2816475"/>
    <lineage>
        <taxon>Archaea</taxon>
        <taxon>Methanobacteriati</taxon>
        <taxon>Methanobacteriota</taxon>
        <taxon>Stenosarchaea group</taxon>
        <taxon>Halobacteria</taxon>
        <taxon>Halobacteriales</taxon>
        <taxon>Natrialbaceae</taxon>
        <taxon>Haloterrigena</taxon>
    </lineage>
</organism>
<reference evidence="2 3" key="1">
    <citation type="submission" date="2021-03" db="EMBL/GenBank/DDBJ databases">
        <title>Haloterrigena longa sp. nov. and Haloterrigena limicola sp. nov., extremely halophilic archaea isolated from a salt lake.</title>
        <authorList>
            <person name="Henglin C."/>
        </authorList>
    </citation>
    <scope>NUCLEOTIDE SEQUENCE [LARGE SCALE GENOMIC DNA]</scope>
    <source>
        <strain evidence="2 3">KZCA68</strain>
    </source>
</reference>
<dbReference type="RefSeq" id="WP_207288815.1">
    <property type="nucleotide sequence ID" value="NZ_CP071462.1"/>
</dbReference>
<evidence type="ECO:0000259" key="1">
    <source>
        <dbReference type="Pfam" id="PF24035"/>
    </source>
</evidence>
<dbReference type="Proteomes" id="UP000663203">
    <property type="component" value="Chromosome"/>
</dbReference>
<protein>
    <recommendedName>
        <fullName evidence="1">DUF7344 domain-containing protein</fullName>
    </recommendedName>
</protein>
<name>A0A8A2VEV4_9EURY</name>
<dbReference type="Pfam" id="PF24035">
    <property type="entry name" value="DUF7344"/>
    <property type="match status" value="1"/>
</dbReference>
<feature type="domain" description="DUF7344" evidence="1">
    <location>
        <begin position="15"/>
        <end position="91"/>
    </location>
</feature>
<proteinExistence type="predicted"/>
<dbReference type="GeneID" id="63189199"/>
<evidence type="ECO:0000313" key="2">
    <source>
        <dbReference type="EMBL" id="QSW99207.1"/>
    </source>
</evidence>
<evidence type="ECO:0000313" key="3">
    <source>
        <dbReference type="Proteomes" id="UP000663203"/>
    </source>
</evidence>